<sequence>MTPGTKKVVTWLVIAFVAFYLVTNPEEAGGAVRGAGGLIADGFEALIEFFNTVFE</sequence>
<dbReference type="EMBL" id="QTUC01000001">
    <property type="protein sequence ID" value="REF35375.1"/>
    <property type="molecule type" value="Genomic_DNA"/>
</dbReference>
<name>A0A3D9V8Q2_THECX</name>
<proteinExistence type="predicted"/>
<reference evidence="1 2" key="1">
    <citation type="submission" date="2018-08" db="EMBL/GenBank/DDBJ databases">
        <title>Sequencing the genomes of 1000 actinobacteria strains.</title>
        <authorList>
            <person name="Klenk H.-P."/>
        </authorList>
    </citation>
    <scope>NUCLEOTIDE SEQUENCE [LARGE SCALE GENOMIC DNA]</scope>
    <source>
        <strain evidence="1 2">DSM 22891</strain>
    </source>
</reference>
<dbReference type="RefSeq" id="WP_170152485.1">
    <property type="nucleotide sequence ID" value="NZ_QTUC01000001.1"/>
</dbReference>
<evidence type="ECO:0000313" key="1">
    <source>
        <dbReference type="EMBL" id="REF35375.1"/>
    </source>
</evidence>
<organism evidence="1 2">
    <name type="scientific">Thermasporomyces composti</name>
    <dbReference type="NCBI Taxonomy" id="696763"/>
    <lineage>
        <taxon>Bacteria</taxon>
        <taxon>Bacillati</taxon>
        <taxon>Actinomycetota</taxon>
        <taxon>Actinomycetes</taxon>
        <taxon>Propionibacteriales</taxon>
        <taxon>Nocardioidaceae</taxon>
        <taxon>Thermasporomyces</taxon>
    </lineage>
</organism>
<gene>
    <name evidence="1" type="ORF">DFJ64_0754</name>
</gene>
<keyword evidence="2" id="KW-1185">Reference proteome</keyword>
<accession>A0A3D9V8Q2</accession>
<dbReference type="Proteomes" id="UP000256485">
    <property type="component" value="Unassembled WGS sequence"/>
</dbReference>
<comment type="caution">
    <text evidence="1">The sequence shown here is derived from an EMBL/GenBank/DDBJ whole genome shotgun (WGS) entry which is preliminary data.</text>
</comment>
<protein>
    <submittedName>
        <fullName evidence="1">Uncharacterized protein</fullName>
    </submittedName>
</protein>
<evidence type="ECO:0000313" key="2">
    <source>
        <dbReference type="Proteomes" id="UP000256485"/>
    </source>
</evidence>
<dbReference type="AlphaFoldDB" id="A0A3D9V8Q2"/>